<proteinExistence type="predicted"/>
<dbReference type="EMBL" id="RDQH01000331">
    <property type="protein sequence ID" value="RXH97937.1"/>
    <property type="molecule type" value="Genomic_DNA"/>
</dbReference>
<protein>
    <recommendedName>
        <fullName evidence="4">Disease resistance N-terminal domain-containing protein</fullName>
    </recommendedName>
</protein>
<evidence type="ECO:0000256" key="1">
    <source>
        <dbReference type="ARBA" id="ARBA00022737"/>
    </source>
</evidence>
<dbReference type="InterPro" id="IPR041118">
    <property type="entry name" value="Rx_N"/>
</dbReference>
<dbReference type="InterPro" id="IPR038005">
    <property type="entry name" value="RX-like_CC"/>
</dbReference>
<dbReference type="CDD" id="cd14798">
    <property type="entry name" value="RX-CC_like"/>
    <property type="match status" value="1"/>
</dbReference>
<evidence type="ECO:0000256" key="3">
    <source>
        <dbReference type="ARBA" id="ARBA00022821"/>
    </source>
</evidence>
<keyword evidence="3" id="KW-0611">Plant defense</keyword>
<reference evidence="5 6" key="1">
    <citation type="submission" date="2018-10" db="EMBL/GenBank/DDBJ databases">
        <title>A high-quality apple genome assembly.</title>
        <authorList>
            <person name="Hu J."/>
        </authorList>
    </citation>
    <scope>NUCLEOTIDE SEQUENCE [LARGE SCALE GENOMIC DNA]</scope>
    <source>
        <strain evidence="6">cv. HFTH1</strain>
        <tissue evidence="5">Young leaf</tissue>
    </source>
</reference>
<sequence length="77" mass="8775">MLGGKFLCGVGDQVQLAQTELKMMQGLLKDADARQRDKEVIRVLVAEIRDAAYDLEDVSENFALKVTSKFQEERRRC</sequence>
<dbReference type="GO" id="GO:0006952">
    <property type="term" value="P:defense response"/>
    <property type="evidence" value="ECO:0007669"/>
    <property type="project" value="UniProtKB-KW"/>
</dbReference>
<gene>
    <name evidence="5" type="ORF">DVH24_010262</name>
</gene>
<evidence type="ECO:0000256" key="2">
    <source>
        <dbReference type="ARBA" id="ARBA00022741"/>
    </source>
</evidence>
<comment type="caution">
    <text evidence="5">The sequence shown here is derived from an EMBL/GenBank/DDBJ whole genome shotgun (WGS) entry which is preliminary data.</text>
</comment>
<dbReference type="Pfam" id="PF18052">
    <property type="entry name" value="Rx_N"/>
    <property type="match status" value="1"/>
</dbReference>
<dbReference type="Gene3D" id="1.20.5.4130">
    <property type="match status" value="1"/>
</dbReference>
<organism evidence="5 6">
    <name type="scientific">Malus domestica</name>
    <name type="common">Apple</name>
    <name type="synonym">Pyrus malus</name>
    <dbReference type="NCBI Taxonomy" id="3750"/>
    <lineage>
        <taxon>Eukaryota</taxon>
        <taxon>Viridiplantae</taxon>
        <taxon>Streptophyta</taxon>
        <taxon>Embryophyta</taxon>
        <taxon>Tracheophyta</taxon>
        <taxon>Spermatophyta</taxon>
        <taxon>Magnoliopsida</taxon>
        <taxon>eudicotyledons</taxon>
        <taxon>Gunneridae</taxon>
        <taxon>Pentapetalae</taxon>
        <taxon>rosids</taxon>
        <taxon>fabids</taxon>
        <taxon>Rosales</taxon>
        <taxon>Rosaceae</taxon>
        <taxon>Amygdaloideae</taxon>
        <taxon>Maleae</taxon>
        <taxon>Malus</taxon>
    </lineage>
</organism>
<evidence type="ECO:0000259" key="4">
    <source>
        <dbReference type="Pfam" id="PF18052"/>
    </source>
</evidence>
<dbReference type="Proteomes" id="UP000290289">
    <property type="component" value="Chromosome 5"/>
</dbReference>
<keyword evidence="6" id="KW-1185">Reference proteome</keyword>
<accession>A0A498JSL8</accession>
<keyword evidence="1" id="KW-0677">Repeat</keyword>
<evidence type="ECO:0000313" key="5">
    <source>
        <dbReference type="EMBL" id="RXH97937.1"/>
    </source>
</evidence>
<keyword evidence="2" id="KW-0547">Nucleotide-binding</keyword>
<name>A0A498JSL8_MALDO</name>
<feature type="domain" description="Disease resistance N-terminal" evidence="4">
    <location>
        <begin position="5"/>
        <end position="71"/>
    </location>
</feature>
<evidence type="ECO:0000313" key="6">
    <source>
        <dbReference type="Proteomes" id="UP000290289"/>
    </source>
</evidence>
<dbReference type="AlphaFoldDB" id="A0A498JSL8"/>
<dbReference type="GO" id="GO:0000166">
    <property type="term" value="F:nucleotide binding"/>
    <property type="evidence" value="ECO:0007669"/>
    <property type="project" value="UniProtKB-KW"/>
</dbReference>